<sequence>MHQPTRSSLVIFSIDHPFPAIDDHLDSSNVLLTTTRHSVSLMTVTSLVMQNRRGHASRPLRLPIIAPKEEIIGKPEKGLVAPPRIRLPPRSRTGCWTCRSRKVKCDEGHPQCNQCTRLGHICDYRPRLAFRDDTPRIMGRMADVKTEGNHIWDLSSPTPSEDNRSDYFSPRDSLPPFALLTSDEDRERKAEASSPGTYHVVVIPDSFSTLPEYADDLMEKPIVMSTEISSSVASSPIGHMSSTTHDPNVVILKTFEDVARRSPSAGRTSRVSPTSEISDPFCALSLSPIIDSLPSPVILEDEKLSFFDAYLDQESQDNALFSHFRHVVWKQLFPHNREQDDSFGLESSGMTLSVDFIEREAALFPPLSHAIMAVSALSLSHSGTGQSVDALQYYQQAFPSLQTSLRNSDDLVSDGLFLTHFLLLIYEVSAAEPHGSNLWSHHISRLLHISFLRRNHFGREPHPFIIWWICHIDLYALLSGAGDGEFVRAIIDHQILPGSECLLYPSVAEGFSVIYPEEHDSLPVMMRLYADTFRLATQLAFLGAQLRREKQTLPIAEFDQRTKEVRDLRQAFGRLWEAPDVAWYHQRQESLPRRSQEILQQSATLFHVCHLFSYSSMWSGQRLESEFSPDGEIDHHASEILRIAEQTTNTRRADRHFLVFPLFLAGATASASGLKMMAMELMTSMEDEEDGMGRNAATTRAILQTVYERQLERLMRVGHTLDVDWADLMAQEGLQMVNFGF</sequence>
<keyword evidence="3" id="KW-0238">DNA-binding</keyword>
<organism evidence="8 9">
    <name type="scientific">Penicillium frequentans</name>
    <dbReference type="NCBI Taxonomy" id="3151616"/>
    <lineage>
        <taxon>Eukaryota</taxon>
        <taxon>Fungi</taxon>
        <taxon>Dikarya</taxon>
        <taxon>Ascomycota</taxon>
        <taxon>Pezizomycotina</taxon>
        <taxon>Eurotiomycetes</taxon>
        <taxon>Eurotiomycetidae</taxon>
        <taxon>Eurotiales</taxon>
        <taxon>Aspergillaceae</taxon>
        <taxon>Penicillium</taxon>
    </lineage>
</organism>
<dbReference type="Gene3D" id="4.10.240.10">
    <property type="entry name" value="Zn(2)-C6 fungal-type DNA-binding domain"/>
    <property type="match status" value="1"/>
</dbReference>
<comment type="subcellular location">
    <subcellularLocation>
        <location evidence="1">Nucleus</location>
    </subcellularLocation>
</comment>
<accession>A0AAD6CJZ3</accession>
<dbReference type="Proteomes" id="UP001220324">
    <property type="component" value="Unassembled WGS sequence"/>
</dbReference>
<dbReference type="Pfam" id="PF11951">
    <property type="entry name" value="Fungal_trans_2"/>
    <property type="match status" value="1"/>
</dbReference>
<evidence type="ECO:0000256" key="1">
    <source>
        <dbReference type="ARBA" id="ARBA00004123"/>
    </source>
</evidence>
<dbReference type="InterPro" id="IPR036864">
    <property type="entry name" value="Zn2-C6_fun-type_DNA-bd_sf"/>
</dbReference>
<dbReference type="PANTHER" id="PTHR37534:SF49">
    <property type="entry name" value="LYSINE BIOSYNTHESIS REGULATORY PROTEIN LYS14"/>
    <property type="match status" value="1"/>
</dbReference>
<dbReference type="SUPFAM" id="SSF57701">
    <property type="entry name" value="Zn2/Cys6 DNA-binding domain"/>
    <property type="match status" value="1"/>
</dbReference>
<dbReference type="EMBL" id="JAQIZZ010000008">
    <property type="protein sequence ID" value="KAJ5524906.1"/>
    <property type="molecule type" value="Genomic_DNA"/>
</dbReference>
<evidence type="ECO:0000313" key="9">
    <source>
        <dbReference type="Proteomes" id="UP001220324"/>
    </source>
</evidence>
<gene>
    <name evidence="8" type="ORF">N7494_011556</name>
</gene>
<evidence type="ECO:0000256" key="5">
    <source>
        <dbReference type="ARBA" id="ARBA00023242"/>
    </source>
</evidence>
<evidence type="ECO:0000256" key="2">
    <source>
        <dbReference type="ARBA" id="ARBA00023015"/>
    </source>
</evidence>
<evidence type="ECO:0000256" key="4">
    <source>
        <dbReference type="ARBA" id="ARBA00023163"/>
    </source>
</evidence>
<evidence type="ECO:0000256" key="6">
    <source>
        <dbReference type="SAM" id="MobiDB-lite"/>
    </source>
</evidence>
<comment type="caution">
    <text evidence="8">The sequence shown here is derived from an EMBL/GenBank/DDBJ whole genome shotgun (WGS) entry which is preliminary data.</text>
</comment>
<dbReference type="SMART" id="SM00066">
    <property type="entry name" value="GAL4"/>
    <property type="match status" value="1"/>
</dbReference>
<keyword evidence="4" id="KW-0804">Transcription</keyword>
<dbReference type="Pfam" id="PF00172">
    <property type="entry name" value="Zn_clus"/>
    <property type="match status" value="1"/>
</dbReference>
<dbReference type="InterPro" id="IPR021858">
    <property type="entry name" value="Fun_TF"/>
</dbReference>
<dbReference type="InterPro" id="IPR001138">
    <property type="entry name" value="Zn2Cys6_DnaBD"/>
</dbReference>
<dbReference type="AlphaFoldDB" id="A0AAD6CJZ3"/>
<dbReference type="CDD" id="cd12148">
    <property type="entry name" value="fungal_TF_MHR"/>
    <property type="match status" value="1"/>
</dbReference>
<dbReference type="GO" id="GO:0000976">
    <property type="term" value="F:transcription cis-regulatory region binding"/>
    <property type="evidence" value="ECO:0007669"/>
    <property type="project" value="TreeGrafter"/>
</dbReference>
<dbReference type="GO" id="GO:0005634">
    <property type="term" value="C:nucleus"/>
    <property type="evidence" value="ECO:0007669"/>
    <property type="project" value="UniProtKB-SubCell"/>
</dbReference>
<name>A0AAD6CJZ3_9EURO</name>
<dbReference type="PROSITE" id="PS50048">
    <property type="entry name" value="ZN2_CY6_FUNGAL_2"/>
    <property type="match status" value="1"/>
</dbReference>
<dbReference type="GO" id="GO:0008270">
    <property type="term" value="F:zinc ion binding"/>
    <property type="evidence" value="ECO:0007669"/>
    <property type="project" value="InterPro"/>
</dbReference>
<feature type="region of interest" description="Disordered" evidence="6">
    <location>
        <begin position="151"/>
        <end position="193"/>
    </location>
</feature>
<evidence type="ECO:0000259" key="7">
    <source>
        <dbReference type="PROSITE" id="PS50048"/>
    </source>
</evidence>
<dbReference type="PROSITE" id="PS00463">
    <property type="entry name" value="ZN2_CY6_FUNGAL_1"/>
    <property type="match status" value="1"/>
</dbReference>
<keyword evidence="2" id="KW-0805">Transcription regulation</keyword>
<reference evidence="8 9" key="1">
    <citation type="journal article" date="2023" name="IMA Fungus">
        <title>Comparative genomic study of the Penicillium genus elucidates a diverse pangenome and 15 lateral gene transfer events.</title>
        <authorList>
            <person name="Petersen C."/>
            <person name="Sorensen T."/>
            <person name="Nielsen M.R."/>
            <person name="Sondergaard T.E."/>
            <person name="Sorensen J.L."/>
            <person name="Fitzpatrick D.A."/>
            <person name="Frisvad J.C."/>
            <person name="Nielsen K.L."/>
        </authorList>
    </citation>
    <scope>NUCLEOTIDE SEQUENCE [LARGE SCALE GENOMIC DNA]</scope>
    <source>
        <strain evidence="8 9">IBT 35679</strain>
    </source>
</reference>
<evidence type="ECO:0000256" key="3">
    <source>
        <dbReference type="ARBA" id="ARBA00023125"/>
    </source>
</evidence>
<dbReference type="GO" id="GO:0045944">
    <property type="term" value="P:positive regulation of transcription by RNA polymerase II"/>
    <property type="evidence" value="ECO:0007669"/>
    <property type="project" value="TreeGrafter"/>
</dbReference>
<proteinExistence type="predicted"/>
<evidence type="ECO:0000313" key="8">
    <source>
        <dbReference type="EMBL" id="KAJ5524906.1"/>
    </source>
</evidence>
<keyword evidence="5" id="KW-0539">Nucleus</keyword>
<dbReference type="PANTHER" id="PTHR37534">
    <property type="entry name" value="TRANSCRIPTIONAL ACTIVATOR PROTEIN UGA3"/>
    <property type="match status" value="1"/>
</dbReference>
<keyword evidence="9" id="KW-1185">Reference proteome</keyword>
<feature type="domain" description="Zn(2)-C6 fungal-type" evidence="7">
    <location>
        <begin position="94"/>
        <end position="124"/>
    </location>
</feature>
<dbReference type="GO" id="GO:0000981">
    <property type="term" value="F:DNA-binding transcription factor activity, RNA polymerase II-specific"/>
    <property type="evidence" value="ECO:0007669"/>
    <property type="project" value="InterPro"/>
</dbReference>
<dbReference type="CDD" id="cd00067">
    <property type="entry name" value="GAL4"/>
    <property type="match status" value="1"/>
</dbReference>
<protein>
    <submittedName>
        <fullName evidence="8">Transcriptional regulator family: Fungal Specific TF</fullName>
    </submittedName>
</protein>